<proteinExistence type="predicted"/>
<gene>
    <name evidence="7" type="ORF">ACH429_09425</name>
</gene>
<dbReference type="EMBL" id="JBIRWE010000003">
    <property type="protein sequence ID" value="MFI1964328.1"/>
    <property type="molecule type" value="Genomic_DNA"/>
</dbReference>
<evidence type="ECO:0000256" key="2">
    <source>
        <dbReference type="ARBA" id="ARBA00022723"/>
    </source>
</evidence>
<name>A0ABW7UNV4_9ACTN</name>
<evidence type="ECO:0000256" key="4">
    <source>
        <dbReference type="ARBA" id="ARBA00022842"/>
    </source>
</evidence>
<protein>
    <submittedName>
        <fullName evidence="7">PIN domain-containing protein</fullName>
    </submittedName>
</protein>
<evidence type="ECO:0000256" key="3">
    <source>
        <dbReference type="ARBA" id="ARBA00022801"/>
    </source>
</evidence>
<evidence type="ECO:0000313" key="8">
    <source>
        <dbReference type="Proteomes" id="UP001611548"/>
    </source>
</evidence>
<feature type="domain" description="VapC50 C-terminal" evidence="6">
    <location>
        <begin position="129"/>
        <end position="183"/>
    </location>
</feature>
<sequence>MAFTVVYDACVLYPSTLRDLLIRLAQAGLVQAKWTHRILDEVFANLQANRPDLDGKKLTRTRELMIKAVRDCLIKDYELLESALDLPDPDDRHVLAAAIKVHAQVIVTYNLRDFPGEALKSWDAEALHPDDFVMAQIDLDRQRVYAALQQIADSWRNPPGNVPDVLDRLERDGLVQTAAELRAS</sequence>
<reference evidence="7 8" key="1">
    <citation type="submission" date="2024-10" db="EMBL/GenBank/DDBJ databases">
        <title>The Natural Products Discovery Center: Release of the First 8490 Sequenced Strains for Exploring Actinobacteria Biosynthetic Diversity.</title>
        <authorList>
            <person name="Kalkreuter E."/>
            <person name="Kautsar S.A."/>
            <person name="Yang D."/>
            <person name="Bader C.D."/>
            <person name="Teijaro C.N."/>
            <person name="Fluegel L."/>
            <person name="Davis C.M."/>
            <person name="Simpson J.R."/>
            <person name="Lauterbach L."/>
            <person name="Steele A.D."/>
            <person name="Gui C."/>
            <person name="Meng S."/>
            <person name="Li G."/>
            <person name="Viehrig K."/>
            <person name="Ye F."/>
            <person name="Su P."/>
            <person name="Kiefer A.F."/>
            <person name="Nichols A."/>
            <person name="Cepeda A.J."/>
            <person name="Yan W."/>
            <person name="Fan B."/>
            <person name="Jiang Y."/>
            <person name="Adhikari A."/>
            <person name="Zheng C.-J."/>
            <person name="Schuster L."/>
            <person name="Cowan T.M."/>
            <person name="Smanski M.J."/>
            <person name="Chevrette M.G."/>
            <person name="De Carvalho L.P.S."/>
            <person name="Shen B."/>
        </authorList>
    </citation>
    <scope>NUCLEOTIDE SEQUENCE [LARGE SCALE GENOMIC DNA]</scope>
    <source>
        <strain evidence="7 8">NPDC020327</strain>
    </source>
</reference>
<dbReference type="Proteomes" id="UP001611548">
    <property type="component" value="Unassembled WGS sequence"/>
</dbReference>
<organism evidence="7 8">
    <name type="scientific">Streptomyces pathocidini</name>
    <dbReference type="NCBI Taxonomy" id="1650571"/>
    <lineage>
        <taxon>Bacteria</taxon>
        <taxon>Bacillati</taxon>
        <taxon>Actinomycetota</taxon>
        <taxon>Actinomycetes</taxon>
        <taxon>Kitasatosporales</taxon>
        <taxon>Streptomycetaceae</taxon>
        <taxon>Streptomyces</taxon>
    </lineage>
</organism>
<dbReference type="InterPro" id="IPR058652">
    <property type="entry name" value="VapC50_C"/>
</dbReference>
<dbReference type="Pfam" id="PF13470">
    <property type="entry name" value="PIN_3"/>
    <property type="match status" value="1"/>
</dbReference>
<keyword evidence="4" id="KW-0460">Magnesium</keyword>
<feature type="domain" description="PIN" evidence="5">
    <location>
        <begin position="5"/>
        <end position="111"/>
    </location>
</feature>
<accession>A0ABW7UNV4</accession>
<evidence type="ECO:0000256" key="1">
    <source>
        <dbReference type="ARBA" id="ARBA00022722"/>
    </source>
</evidence>
<keyword evidence="8" id="KW-1185">Reference proteome</keyword>
<dbReference type="Pfam" id="PF26343">
    <property type="entry name" value="VapC50_C"/>
    <property type="match status" value="1"/>
</dbReference>
<keyword evidence="1" id="KW-0540">Nuclease</keyword>
<comment type="caution">
    <text evidence="7">The sequence shown here is derived from an EMBL/GenBank/DDBJ whole genome shotgun (WGS) entry which is preliminary data.</text>
</comment>
<keyword evidence="3" id="KW-0378">Hydrolase</keyword>
<evidence type="ECO:0000259" key="6">
    <source>
        <dbReference type="Pfam" id="PF26343"/>
    </source>
</evidence>
<dbReference type="InterPro" id="IPR002716">
    <property type="entry name" value="PIN_dom"/>
</dbReference>
<keyword evidence="2" id="KW-0479">Metal-binding</keyword>
<evidence type="ECO:0000313" key="7">
    <source>
        <dbReference type="EMBL" id="MFI1964328.1"/>
    </source>
</evidence>
<evidence type="ECO:0000259" key="5">
    <source>
        <dbReference type="Pfam" id="PF13470"/>
    </source>
</evidence>
<dbReference type="RefSeq" id="WP_055472483.1">
    <property type="nucleotide sequence ID" value="NZ_JBIRWE010000003.1"/>
</dbReference>